<evidence type="ECO:0000259" key="6">
    <source>
        <dbReference type="PROSITE" id="PS50943"/>
    </source>
</evidence>
<dbReference type="RefSeq" id="WP_308348341.1">
    <property type="nucleotide sequence ID" value="NZ_CP129971.1"/>
</dbReference>
<dbReference type="Proteomes" id="UP001230496">
    <property type="component" value="Chromosome"/>
</dbReference>
<dbReference type="Pfam" id="PF01381">
    <property type="entry name" value="HTH_3"/>
    <property type="match status" value="1"/>
</dbReference>
<keyword evidence="2 5" id="KW-0812">Transmembrane</keyword>
<dbReference type="EMBL" id="CP129971">
    <property type="protein sequence ID" value="WMN11311.1"/>
    <property type="molecule type" value="Genomic_DNA"/>
</dbReference>
<dbReference type="Gene3D" id="1.10.260.40">
    <property type="entry name" value="lambda repressor-like DNA-binding domains"/>
    <property type="match status" value="1"/>
</dbReference>
<feature type="domain" description="HTH cro/C1-type" evidence="6">
    <location>
        <begin position="4"/>
        <end position="58"/>
    </location>
</feature>
<dbReference type="SUPFAM" id="SSF47413">
    <property type="entry name" value="lambda repressor-like DNA-binding domains"/>
    <property type="match status" value="1"/>
</dbReference>
<gene>
    <name evidence="7" type="ORF">QYS49_37925</name>
</gene>
<keyword evidence="3 5" id="KW-1133">Transmembrane helix</keyword>
<evidence type="ECO:0000313" key="8">
    <source>
        <dbReference type="Proteomes" id="UP001230496"/>
    </source>
</evidence>
<feature type="transmembrane region" description="Helical" evidence="5">
    <location>
        <begin position="75"/>
        <end position="98"/>
    </location>
</feature>
<feature type="transmembrane region" description="Helical" evidence="5">
    <location>
        <begin position="119"/>
        <end position="135"/>
    </location>
</feature>
<accession>A0AA51RAN9</accession>
<dbReference type="InterPro" id="IPR010982">
    <property type="entry name" value="Lambda_DNA-bd_dom_sf"/>
</dbReference>
<dbReference type="SMART" id="SM00530">
    <property type="entry name" value="HTH_XRE"/>
    <property type="match status" value="1"/>
</dbReference>
<keyword evidence="8" id="KW-1185">Reference proteome</keyword>
<evidence type="ECO:0000256" key="4">
    <source>
        <dbReference type="ARBA" id="ARBA00023136"/>
    </source>
</evidence>
<evidence type="ECO:0000256" key="1">
    <source>
        <dbReference type="ARBA" id="ARBA00004141"/>
    </source>
</evidence>
<dbReference type="InterPro" id="IPR001387">
    <property type="entry name" value="Cro/C1-type_HTH"/>
</dbReference>
<evidence type="ECO:0000256" key="2">
    <source>
        <dbReference type="ARBA" id="ARBA00022692"/>
    </source>
</evidence>
<keyword evidence="4 5" id="KW-0472">Membrane</keyword>
<dbReference type="KEGG" id="msaa:QYS49_37925"/>
<comment type="subcellular location">
    <subcellularLocation>
        <location evidence="1">Membrane</location>
        <topology evidence="1">Multi-pass membrane protein</topology>
    </subcellularLocation>
</comment>
<name>A0AA51RAN9_9BACT</name>
<dbReference type="Pfam" id="PF09685">
    <property type="entry name" value="MamF_MmsF"/>
    <property type="match status" value="1"/>
</dbReference>
<feature type="transmembrane region" description="Helical" evidence="5">
    <location>
        <begin position="141"/>
        <end position="162"/>
    </location>
</feature>
<organism evidence="7 8">
    <name type="scientific">Marivirga salinarum</name>
    <dbReference type="NCBI Taxonomy" id="3059078"/>
    <lineage>
        <taxon>Bacteria</taxon>
        <taxon>Pseudomonadati</taxon>
        <taxon>Bacteroidota</taxon>
        <taxon>Cytophagia</taxon>
        <taxon>Cytophagales</taxon>
        <taxon>Marivirgaceae</taxon>
        <taxon>Marivirga</taxon>
    </lineage>
</organism>
<dbReference type="InterPro" id="IPR019109">
    <property type="entry name" value="MamF_MmsF"/>
</dbReference>
<evidence type="ECO:0000256" key="3">
    <source>
        <dbReference type="ARBA" id="ARBA00022989"/>
    </source>
</evidence>
<protein>
    <submittedName>
        <fullName evidence="7">Helix-turn-helix domain-containing protein</fullName>
    </submittedName>
</protein>
<sequence length="183" mass="21081">MQRIKDFREQKGLTQSDLADKTGLSLRTIQRIESGQTIPKGHTLKVLSDVIGFSRIDFKSHSSQVTNEQNDQIRLINLSALALIVIPFGNIIFPFILWRKHHKDQIVNNAGKSILNFQIIWTLVLSLLLIISPFIQNSLQLSFSLIIVVLILGYCFNTLMIFKFSRWIRNGMLDRLKITYQLL</sequence>
<evidence type="ECO:0000313" key="7">
    <source>
        <dbReference type="EMBL" id="WMN11311.1"/>
    </source>
</evidence>
<evidence type="ECO:0000256" key="5">
    <source>
        <dbReference type="SAM" id="Phobius"/>
    </source>
</evidence>
<dbReference type="PROSITE" id="PS50943">
    <property type="entry name" value="HTH_CROC1"/>
    <property type="match status" value="1"/>
</dbReference>
<dbReference type="CDD" id="cd00093">
    <property type="entry name" value="HTH_XRE"/>
    <property type="match status" value="1"/>
</dbReference>
<reference evidence="7 8" key="1">
    <citation type="submission" date="2023-08" db="EMBL/GenBank/DDBJ databases">
        <title>Comparative genomics and taxonomic characterization of three novel marine species of genus Marivirga.</title>
        <authorList>
            <person name="Muhammad N."/>
            <person name="Kim S.-G."/>
        </authorList>
    </citation>
    <scope>NUCLEOTIDE SEQUENCE [LARGE SCALE GENOMIC DNA]</scope>
    <source>
        <strain evidence="7 8">BDSF4-3</strain>
    </source>
</reference>
<dbReference type="AlphaFoldDB" id="A0AA51RAN9"/>
<proteinExistence type="predicted"/>
<dbReference type="GO" id="GO:0003677">
    <property type="term" value="F:DNA binding"/>
    <property type="evidence" value="ECO:0007669"/>
    <property type="project" value="InterPro"/>
</dbReference>